<dbReference type="Gene3D" id="2.40.33.20">
    <property type="entry name" value="PK beta-barrel domain-like"/>
    <property type="match status" value="1"/>
</dbReference>
<dbReference type="InterPro" id="IPR005302">
    <property type="entry name" value="MoCF_Sase_C"/>
</dbReference>
<name>A0ABW2F536_9BACL</name>
<evidence type="ECO:0000259" key="1">
    <source>
        <dbReference type="PROSITE" id="PS51340"/>
    </source>
</evidence>
<keyword evidence="3" id="KW-1185">Reference proteome</keyword>
<sequence>MTSGHAAVAVYPLLSLNIGKVQTSIYKGKEAKSGIMKTSVQQTLRLTRLGFEGDEQADLENHGGPDKAICVYSFDHYRHWEEVLRRSLDYGAFGENFTVERIGEQEVRIGDIFRVGSAVVQVSQPRQPCWKLAMKWGLDELPLLVTNSGATGFYFRVLETGEVRAGDELSLLQPHFDGVTVTEANRVMHRDRDDAAGIRRLLAVDALSESWTTTLTKRLNRLESQSGGP</sequence>
<dbReference type="InterPro" id="IPR052353">
    <property type="entry name" value="Benzoxazolinone_Detox_Enz"/>
</dbReference>
<accession>A0ABW2F536</accession>
<protein>
    <submittedName>
        <fullName evidence="2">MOSC domain-containing protein</fullName>
    </submittedName>
</protein>
<dbReference type="InterPro" id="IPR011037">
    <property type="entry name" value="Pyrv_Knase-like_insert_dom_sf"/>
</dbReference>
<proteinExistence type="predicted"/>
<dbReference type="Proteomes" id="UP001596378">
    <property type="component" value="Unassembled WGS sequence"/>
</dbReference>
<dbReference type="PROSITE" id="PS51340">
    <property type="entry name" value="MOSC"/>
    <property type="match status" value="1"/>
</dbReference>
<dbReference type="EMBL" id="JBHTAI010000001">
    <property type="protein sequence ID" value="MFC7147030.1"/>
    <property type="molecule type" value="Genomic_DNA"/>
</dbReference>
<feature type="domain" description="MOSC" evidence="1">
    <location>
        <begin position="38"/>
        <end position="172"/>
    </location>
</feature>
<dbReference type="SUPFAM" id="SSF50800">
    <property type="entry name" value="PK beta-barrel domain-like"/>
    <property type="match status" value="1"/>
</dbReference>
<evidence type="ECO:0000313" key="2">
    <source>
        <dbReference type="EMBL" id="MFC7147030.1"/>
    </source>
</evidence>
<dbReference type="PANTHER" id="PTHR30212">
    <property type="entry name" value="PROTEIN YIIM"/>
    <property type="match status" value="1"/>
</dbReference>
<organism evidence="2 3">
    <name type="scientific">Cohnella cellulosilytica</name>
    <dbReference type="NCBI Taxonomy" id="986710"/>
    <lineage>
        <taxon>Bacteria</taxon>
        <taxon>Bacillati</taxon>
        <taxon>Bacillota</taxon>
        <taxon>Bacilli</taxon>
        <taxon>Bacillales</taxon>
        <taxon>Paenibacillaceae</taxon>
        <taxon>Cohnella</taxon>
    </lineage>
</organism>
<gene>
    <name evidence="2" type="ORF">ACFQMJ_00670</name>
</gene>
<dbReference type="Pfam" id="PF03473">
    <property type="entry name" value="MOSC"/>
    <property type="match status" value="1"/>
</dbReference>
<dbReference type="PANTHER" id="PTHR30212:SF4">
    <property type="entry name" value="MOSC DOMAIN-CONTAINING PROTEIN"/>
    <property type="match status" value="1"/>
</dbReference>
<dbReference type="Pfam" id="PF03475">
    <property type="entry name" value="YiiM_3-alpha"/>
    <property type="match status" value="1"/>
</dbReference>
<reference evidence="3" key="1">
    <citation type="journal article" date="2019" name="Int. J. Syst. Evol. Microbiol.">
        <title>The Global Catalogue of Microorganisms (GCM) 10K type strain sequencing project: providing services to taxonomists for standard genome sequencing and annotation.</title>
        <authorList>
            <consortium name="The Broad Institute Genomics Platform"/>
            <consortium name="The Broad Institute Genome Sequencing Center for Infectious Disease"/>
            <person name="Wu L."/>
            <person name="Ma J."/>
        </authorList>
    </citation>
    <scope>NUCLEOTIDE SEQUENCE [LARGE SCALE GENOMIC DNA]</scope>
    <source>
        <strain evidence="3">KCTC 12907</strain>
    </source>
</reference>
<evidence type="ECO:0000313" key="3">
    <source>
        <dbReference type="Proteomes" id="UP001596378"/>
    </source>
</evidence>
<comment type="caution">
    <text evidence="2">The sequence shown here is derived from an EMBL/GenBank/DDBJ whole genome shotgun (WGS) entry which is preliminary data.</text>
</comment>
<dbReference type="InterPro" id="IPR005163">
    <property type="entry name" value="Tri_helical_YiiM-like"/>
</dbReference>
<dbReference type="RefSeq" id="WP_378046850.1">
    <property type="nucleotide sequence ID" value="NZ_JBHMDN010000012.1"/>
</dbReference>